<reference evidence="2 3" key="1">
    <citation type="journal article" date="2015" name="Genome Announc.">
        <title>Draft Genome Sequence of the Terrestrial Cyanobacterium Scytonema millei VB511283, Isolated from Eastern India.</title>
        <authorList>
            <person name="Sen D."/>
            <person name="Chandrababunaidu M.M."/>
            <person name="Singh D."/>
            <person name="Sanghi N."/>
            <person name="Ghorai A."/>
            <person name="Mishra G.P."/>
            <person name="Madduluri M."/>
            <person name="Adhikary S.P."/>
            <person name="Tripathy S."/>
        </authorList>
    </citation>
    <scope>NUCLEOTIDE SEQUENCE [LARGE SCALE GENOMIC DNA]</scope>
    <source>
        <strain evidence="2 3">VB511283</strain>
    </source>
</reference>
<dbReference type="RefSeq" id="WP_039713506.1">
    <property type="nucleotide sequence ID" value="NZ_JTJC03000009.1"/>
</dbReference>
<dbReference type="AlphaFoldDB" id="A0A9X5EC56"/>
<sequence length="238" mass="28086">MVLLQESCVKYLKQNHNRHAGVKIIKSDIFCLEAFIGCACDKLDTYLNDKFDPQLPRRHRENIVLNLIGQLLYYSTNGREVTRVQFEAGLQDWVQSYVNPSGYKLRNNTEFHRLYGFNAPPTKRIAIEKIYKRSGEIRQDFFKNCLNFLTIDESDKTKLKVVYPKVDMIFFYFGICVQLVDFMIFAFFVYIYVAVYAHWIFMLVSTIPCAIIIGMMPLVQPYFIARKIDREVQRLRIQ</sequence>
<evidence type="ECO:0000256" key="1">
    <source>
        <dbReference type="SAM" id="Phobius"/>
    </source>
</evidence>
<keyword evidence="1" id="KW-1133">Transmembrane helix</keyword>
<organism evidence="2 3">
    <name type="scientific">Scytonema millei VB511283</name>
    <dbReference type="NCBI Taxonomy" id="1245923"/>
    <lineage>
        <taxon>Bacteria</taxon>
        <taxon>Bacillati</taxon>
        <taxon>Cyanobacteriota</taxon>
        <taxon>Cyanophyceae</taxon>
        <taxon>Nostocales</taxon>
        <taxon>Scytonemataceae</taxon>
        <taxon>Scytonema</taxon>
    </lineage>
</organism>
<protein>
    <submittedName>
        <fullName evidence="2">Uncharacterized protein</fullName>
    </submittedName>
</protein>
<gene>
    <name evidence="2" type="ORF">QH73_0023425</name>
</gene>
<name>A0A9X5EC56_9CYAN</name>
<dbReference type="Proteomes" id="UP000031532">
    <property type="component" value="Unassembled WGS sequence"/>
</dbReference>
<feature type="transmembrane region" description="Helical" evidence="1">
    <location>
        <begin position="169"/>
        <end position="193"/>
    </location>
</feature>
<evidence type="ECO:0000313" key="3">
    <source>
        <dbReference type="Proteomes" id="UP000031532"/>
    </source>
</evidence>
<feature type="transmembrane region" description="Helical" evidence="1">
    <location>
        <begin position="199"/>
        <end position="224"/>
    </location>
</feature>
<keyword evidence="1" id="KW-0812">Transmembrane</keyword>
<evidence type="ECO:0000313" key="2">
    <source>
        <dbReference type="EMBL" id="NHC37549.1"/>
    </source>
</evidence>
<comment type="caution">
    <text evidence="2">The sequence shown here is derived from an EMBL/GenBank/DDBJ whole genome shotgun (WGS) entry which is preliminary data.</text>
</comment>
<accession>A0A9X5EC56</accession>
<dbReference type="EMBL" id="JTJC03000009">
    <property type="protein sequence ID" value="NHC37549.1"/>
    <property type="molecule type" value="Genomic_DNA"/>
</dbReference>
<keyword evidence="3" id="KW-1185">Reference proteome</keyword>
<proteinExistence type="predicted"/>
<keyword evidence="1" id="KW-0472">Membrane</keyword>